<reference evidence="3 4" key="1">
    <citation type="submission" date="2021-02" db="EMBL/GenBank/DDBJ databases">
        <title>Pan-genome distribution and transcriptional activeness of fungal secondary metabolism genes in Aspergillus section Fumigati.</title>
        <authorList>
            <person name="Takahashi H."/>
            <person name="Umemura M."/>
            <person name="Ninomiya A."/>
            <person name="Kusuya Y."/>
            <person name="Urayama S."/>
            <person name="Shimizu M."/>
            <person name="Watanabe A."/>
            <person name="Kamei K."/>
            <person name="Yaguchi T."/>
            <person name="Hagiwara D."/>
        </authorList>
    </citation>
    <scope>NUCLEOTIDE SEQUENCE [LARGE SCALE GENOMIC DNA]</scope>
    <source>
        <strain evidence="3 4">IFM 47045</strain>
    </source>
</reference>
<dbReference type="OrthoDB" id="2104739at2759"/>
<dbReference type="Pfam" id="PF13391">
    <property type="entry name" value="HNH_2"/>
    <property type="match status" value="1"/>
</dbReference>
<dbReference type="RefSeq" id="XP_043121768.1">
    <property type="nucleotide sequence ID" value="XM_043265833.1"/>
</dbReference>
<dbReference type="EMBL" id="BOPL01000001">
    <property type="protein sequence ID" value="GIJ98581.1"/>
    <property type="molecule type" value="Genomic_DNA"/>
</dbReference>
<dbReference type="AlphaFoldDB" id="A0A9P3BMU6"/>
<feature type="compositionally biased region" description="Polar residues" evidence="1">
    <location>
        <begin position="7"/>
        <end position="21"/>
    </location>
</feature>
<dbReference type="Proteomes" id="UP000710440">
    <property type="component" value="Unassembled WGS sequence"/>
</dbReference>
<dbReference type="GeneID" id="66928681"/>
<feature type="domain" description="HNH nuclease" evidence="2">
    <location>
        <begin position="144"/>
        <end position="237"/>
    </location>
</feature>
<organism evidence="3 4">
    <name type="scientific">Aspergillus viridinutans</name>
    <dbReference type="NCBI Taxonomy" id="75553"/>
    <lineage>
        <taxon>Eukaryota</taxon>
        <taxon>Fungi</taxon>
        <taxon>Dikarya</taxon>
        <taxon>Ascomycota</taxon>
        <taxon>Pezizomycotina</taxon>
        <taxon>Eurotiomycetes</taxon>
        <taxon>Eurotiomycetidae</taxon>
        <taxon>Eurotiales</taxon>
        <taxon>Aspergillaceae</taxon>
        <taxon>Aspergillus</taxon>
        <taxon>Aspergillus subgen. Fumigati</taxon>
    </lineage>
</organism>
<sequence>MADELLITSSPISDSQISETDSVPNEVQAIIKDYVPLDGNDNTKEILRETFKYLPPDGRAHLVEDIIEAAENDTLRQLSRGIISGLLKPMKVAGAVMAMANITPSLRHSLDESIEEPATMTDEPMKCQRTMLREAAMLREGNKCIISGFYDLKLIKQYPDEDCEDLEAAHIVPFCLAKWENDHDKRQKMAVWENIFHYFPSVSTLLNFYYRDINSLQNVMMLSFSLHRSFGKFHLALEQTGIPDQYHITTFSGFAPVYRGFLPQNRIVTMRAHDGRIPLPSPTLLQVHCAIAHILHATGEGEKIEKILDDSDAIVGLSASGSTDVAELFKAQIPKSQRGSPHRTLPLVPYPKRLEGQCSATRYQSPGDPANEAFCRPFTGV</sequence>
<dbReference type="InterPro" id="IPR003615">
    <property type="entry name" value="HNH_nuc"/>
</dbReference>
<proteinExistence type="predicted"/>
<evidence type="ECO:0000313" key="3">
    <source>
        <dbReference type="EMBL" id="GIJ98581.1"/>
    </source>
</evidence>
<accession>A0A9P3BMU6</accession>
<name>A0A9P3BMU6_ASPVI</name>
<evidence type="ECO:0000256" key="1">
    <source>
        <dbReference type="SAM" id="MobiDB-lite"/>
    </source>
</evidence>
<gene>
    <name evidence="3" type="ORF">Aspvir_000699</name>
</gene>
<evidence type="ECO:0000313" key="4">
    <source>
        <dbReference type="Proteomes" id="UP000710440"/>
    </source>
</evidence>
<protein>
    <recommendedName>
        <fullName evidence="2">HNH nuclease domain-containing protein</fullName>
    </recommendedName>
</protein>
<comment type="caution">
    <text evidence="3">The sequence shown here is derived from an EMBL/GenBank/DDBJ whole genome shotgun (WGS) entry which is preliminary data.</text>
</comment>
<keyword evidence="4" id="KW-1185">Reference proteome</keyword>
<feature type="region of interest" description="Disordered" evidence="1">
    <location>
        <begin position="1"/>
        <end position="21"/>
    </location>
</feature>
<evidence type="ECO:0000259" key="2">
    <source>
        <dbReference type="Pfam" id="PF13391"/>
    </source>
</evidence>